<protein>
    <submittedName>
        <fullName evidence="7">Transposase and inactivated derivatives</fullName>
    </submittedName>
</protein>
<keyword evidence="3" id="KW-0238">DNA-binding</keyword>
<dbReference type="Pfam" id="PF01526">
    <property type="entry name" value="DDE_Tnp_Tn3"/>
    <property type="match status" value="1"/>
</dbReference>
<dbReference type="GO" id="GO:0006313">
    <property type="term" value="P:DNA transposition"/>
    <property type="evidence" value="ECO:0007669"/>
    <property type="project" value="InterPro"/>
</dbReference>
<dbReference type="AlphaFoldDB" id="A0A2V0QBR1"/>
<evidence type="ECO:0000256" key="4">
    <source>
        <dbReference type="ARBA" id="ARBA00023172"/>
    </source>
</evidence>
<dbReference type="GO" id="GO:0003677">
    <property type="term" value="F:DNA binding"/>
    <property type="evidence" value="ECO:0007669"/>
    <property type="project" value="UniProtKB-KW"/>
</dbReference>
<evidence type="ECO:0000256" key="3">
    <source>
        <dbReference type="ARBA" id="ARBA00023125"/>
    </source>
</evidence>
<proteinExistence type="inferred from homology"/>
<keyword evidence="4" id="KW-0233">DNA recombination</keyword>
<accession>A0A2V0QBR1</accession>
<dbReference type="InterPro" id="IPR002513">
    <property type="entry name" value="Tn3_Tnp_DDE_dom"/>
</dbReference>
<gene>
    <name evidence="7" type="ORF">KPSA1_03736</name>
</gene>
<comment type="caution">
    <text evidence="7">The sequence shown here is derived from an EMBL/GenBank/DDBJ whole genome shotgun (WGS) entry which is preliminary data.</text>
</comment>
<dbReference type="Proteomes" id="UP000247480">
    <property type="component" value="Unassembled WGS sequence"/>
</dbReference>
<dbReference type="EMBL" id="BGJZ01000180">
    <property type="protein sequence ID" value="GBH10321.1"/>
    <property type="molecule type" value="Genomic_DNA"/>
</dbReference>
<evidence type="ECO:0000313" key="8">
    <source>
        <dbReference type="Proteomes" id="UP000247480"/>
    </source>
</evidence>
<evidence type="ECO:0000313" key="7">
    <source>
        <dbReference type="EMBL" id="GBH10321.1"/>
    </source>
</evidence>
<evidence type="ECO:0000256" key="1">
    <source>
        <dbReference type="ARBA" id="ARBA00009402"/>
    </source>
</evidence>
<evidence type="ECO:0000259" key="5">
    <source>
        <dbReference type="Pfam" id="PF01526"/>
    </source>
</evidence>
<feature type="domain" description="DUF4158" evidence="6">
    <location>
        <begin position="30"/>
        <end position="197"/>
    </location>
</feature>
<keyword evidence="2" id="KW-0815">Transposition</keyword>
<reference evidence="7 8" key="1">
    <citation type="submission" date="2018-04" db="EMBL/GenBank/DDBJ databases">
        <title>Draft genome sequence of Pseudomonas syringae pv. actinidiae biovar 1 strains isolated from kiwifruit in Kagawa prefecture.</title>
        <authorList>
            <person name="Tabuchi M."/>
            <person name="Saito M."/>
            <person name="Fujiwara S."/>
            <person name="Sasa N."/>
            <person name="Akimitsu K."/>
            <person name="Gomi K."/>
            <person name="Konishi-Sugita S."/>
            <person name="Hamano K."/>
            <person name="Kataoka I."/>
        </authorList>
    </citation>
    <scope>NUCLEOTIDE SEQUENCE [LARGE SCALE GENOMIC DNA]</scope>
    <source>
        <strain evidence="7 8">MAFF212206</strain>
    </source>
</reference>
<comment type="similarity">
    <text evidence="1">Belongs to the transposase 7 family.</text>
</comment>
<dbReference type="NCBIfam" id="NF033527">
    <property type="entry name" value="transpos_Tn3"/>
    <property type="match status" value="1"/>
</dbReference>
<sequence>MIWLNYSQSHDRQSIAPSPGRRFDVMPVSFLSSTQRERYGCYPDRLSSEELARYFHLDDDDREWISTKRRDSNRLGYALQLTTARFLGTFLEDPTAVPCTVLHTLSSQLGIADANCVQTYRESEQRWRHTTEIRARYGYREFVERGMQFRLGRWLCALCWTGTDRPSALFDYANGWLIGHKVLLPGVTVLERFIAEIRSRMESRLWRLLVRGVTDEQCQRLDDLLKLASGSRQSRLDRLRKGPVRVSAPALVMALQRIETVRGLGIKLPGTHVPPSRIAALARFAGTVKVSAIARLPQVRRIATLVAFVHCLEASAQDDALDVLDLLLRDLFTKAEKENRKVRQRTIKDLDRAASTLAEACRILLDCGLPDSELRERVYATIGRDALAQALDEVRGLVRPPNDVFYTELEGKKGTVTRFLPTLLRVIRFDATPAAQPLIQALEWLREKPDPNPSTAIVGKAWLRHVVQDDGRINATAYSFCTLDKLRSAIRRRDVFISPSWRYADPRTGLLTGAEWETARPIVCRSLGLSVQADDTLTALTRELDETYRRVAARLPKNDAVRFETVDDKIELVLSPLEALEEPPSLIALRNAIKARLPRVDLPEILLEVAGRTGCMDAFTHLTERTARAGDLTTSLCAVLMAEACNTGPEPLVRQDTPALKRDRLMWVDQNYVRDDTLIACNALLVAAQNRIALAHTWGGGDVASADGMRFVVPVRTIHAAPNPKYFNLGRGVTWYNLLSDQRTGLNAITVPGTLRDSLVLLAVVLEQQTELQPTQIMTDTGAYSDLVFGLFRLCNYRFCPRLADVGGTRFWRVDPQADYGDLNALARQRVNLDRITPHWDDVLRLIGSLKLGLVPAMGIMRTLQVDERPTSLAQAIAEIGRIEKTIHMLNFIDDEAKRRATQLQLNLGEGRHSLAREVFHGKRGELFQRYREGQEDQLSALGLVVNMIVLWNTVYMDAVLMQLRSEGYPIRPDDEARLSPFGHEHINMLGRYSFSVPEDVARGELRPLNGGGES</sequence>
<evidence type="ECO:0000259" key="6">
    <source>
        <dbReference type="Pfam" id="PF13700"/>
    </source>
</evidence>
<dbReference type="GO" id="GO:0004803">
    <property type="term" value="F:transposase activity"/>
    <property type="evidence" value="ECO:0007669"/>
    <property type="project" value="InterPro"/>
</dbReference>
<evidence type="ECO:0000256" key="2">
    <source>
        <dbReference type="ARBA" id="ARBA00022578"/>
    </source>
</evidence>
<organism evidence="7 8">
    <name type="scientific">Pseudomonas syringae pv. actinidiae</name>
    <dbReference type="NCBI Taxonomy" id="103796"/>
    <lineage>
        <taxon>Bacteria</taxon>
        <taxon>Pseudomonadati</taxon>
        <taxon>Pseudomonadota</taxon>
        <taxon>Gammaproteobacteria</taxon>
        <taxon>Pseudomonadales</taxon>
        <taxon>Pseudomonadaceae</taxon>
        <taxon>Pseudomonas</taxon>
        <taxon>Pseudomonas syringae</taxon>
    </lineage>
</organism>
<dbReference type="Pfam" id="PF13700">
    <property type="entry name" value="DUF4158"/>
    <property type="match status" value="1"/>
</dbReference>
<dbReference type="InterPro" id="IPR047653">
    <property type="entry name" value="Tn3-like_transpos"/>
</dbReference>
<feature type="domain" description="Tn3 transposase DDE" evidence="5">
    <location>
        <begin position="604"/>
        <end position="993"/>
    </location>
</feature>
<name>A0A2V0QBR1_PSESF</name>
<dbReference type="InterPro" id="IPR025296">
    <property type="entry name" value="DUF4158"/>
</dbReference>